<evidence type="ECO:0000256" key="6">
    <source>
        <dbReference type="ARBA" id="ARBA00022777"/>
    </source>
</evidence>
<dbReference type="Gene3D" id="3.30.565.10">
    <property type="entry name" value="Histidine kinase-like ATPase, C-terminal domain"/>
    <property type="match status" value="1"/>
</dbReference>
<keyword evidence="12" id="KW-1185">Reference proteome</keyword>
<evidence type="ECO:0000256" key="5">
    <source>
        <dbReference type="ARBA" id="ARBA00022741"/>
    </source>
</evidence>
<accession>A0A6N6RG92</accession>
<keyword evidence="8" id="KW-0902">Two-component regulatory system</keyword>
<dbReference type="InterPro" id="IPR011712">
    <property type="entry name" value="Sig_transdc_His_kin_sub3_dim/P"/>
</dbReference>
<dbReference type="InterPro" id="IPR005467">
    <property type="entry name" value="His_kinase_dom"/>
</dbReference>
<proteinExistence type="predicted"/>
<dbReference type="EC" id="2.7.13.3" evidence="2"/>
<keyword evidence="6 11" id="KW-0418">Kinase</keyword>
<dbReference type="GO" id="GO:0016020">
    <property type="term" value="C:membrane"/>
    <property type="evidence" value="ECO:0007669"/>
    <property type="project" value="InterPro"/>
</dbReference>
<evidence type="ECO:0000256" key="2">
    <source>
        <dbReference type="ARBA" id="ARBA00012438"/>
    </source>
</evidence>
<reference evidence="11 12" key="1">
    <citation type="submission" date="2019-09" db="EMBL/GenBank/DDBJ databases">
        <title>Genomes of family Cryomorphaceae.</title>
        <authorList>
            <person name="Bowman J.P."/>
        </authorList>
    </citation>
    <scope>NUCLEOTIDE SEQUENCE [LARGE SCALE GENOMIC DNA]</scope>
    <source>
        <strain evidence="11 12">LMG 25704</strain>
    </source>
</reference>
<feature type="domain" description="Histidine kinase" evidence="10">
    <location>
        <begin position="69"/>
        <end position="250"/>
    </location>
</feature>
<comment type="catalytic activity">
    <reaction evidence="1">
        <text>ATP + protein L-histidine = ADP + protein N-phospho-L-histidine.</text>
        <dbReference type="EC" id="2.7.13.3"/>
    </reaction>
</comment>
<dbReference type="GO" id="GO:0046983">
    <property type="term" value="F:protein dimerization activity"/>
    <property type="evidence" value="ECO:0007669"/>
    <property type="project" value="InterPro"/>
</dbReference>
<evidence type="ECO:0000256" key="7">
    <source>
        <dbReference type="ARBA" id="ARBA00022840"/>
    </source>
</evidence>
<dbReference type="Gene3D" id="1.20.5.1930">
    <property type="match status" value="1"/>
</dbReference>
<evidence type="ECO:0000256" key="4">
    <source>
        <dbReference type="ARBA" id="ARBA00022679"/>
    </source>
</evidence>
<protein>
    <recommendedName>
        <fullName evidence="2">histidine kinase</fullName>
        <ecNumber evidence="2">2.7.13.3</ecNumber>
    </recommendedName>
</protein>
<dbReference type="PANTHER" id="PTHR24421:SF10">
    <property type="entry name" value="NITRATE_NITRITE SENSOR PROTEIN NARQ"/>
    <property type="match status" value="1"/>
</dbReference>
<dbReference type="InterPro" id="IPR003594">
    <property type="entry name" value="HATPase_dom"/>
</dbReference>
<keyword evidence="9" id="KW-0812">Transmembrane</keyword>
<evidence type="ECO:0000256" key="9">
    <source>
        <dbReference type="SAM" id="Phobius"/>
    </source>
</evidence>
<dbReference type="InterPro" id="IPR050482">
    <property type="entry name" value="Sensor_HK_TwoCompSys"/>
</dbReference>
<organism evidence="11 12">
    <name type="scientific">Phaeocystidibacter luteus</name>
    <dbReference type="NCBI Taxonomy" id="911197"/>
    <lineage>
        <taxon>Bacteria</taxon>
        <taxon>Pseudomonadati</taxon>
        <taxon>Bacteroidota</taxon>
        <taxon>Flavobacteriia</taxon>
        <taxon>Flavobacteriales</taxon>
        <taxon>Phaeocystidibacteraceae</taxon>
        <taxon>Phaeocystidibacter</taxon>
    </lineage>
</organism>
<dbReference type="EMBL" id="WBVO01000005">
    <property type="protein sequence ID" value="KAB2810108.1"/>
    <property type="molecule type" value="Genomic_DNA"/>
</dbReference>
<dbReference type="RefSeq" id="WP_151667252.1">
    <property type="nucleotide sequence ID" value="NZ_WBVO01000005.1"/>
</dbReference>
<evidence type="ECO:0000256" key="8">
    <source>
        <dbReference type="ARBA" id="ARBA00023012"/>
    </source>
</evidence>
<keyword evidence="9" id="KW-0472">Membrane</keyword>
<sequence length="256" mass="28276">MSDTDREILNLFLTSSLIVLVLVALVIVFVVNYQRRLWKHKSQLRDIEIEHQKDLLSSAHEAIEITQKRIAADLHDDLGASISTAKLQLNTLEGGDSVNEVLSSSLQSLRRIVNDLMPPTLADFGLKSALQELVNHANQGTLNVELDWLSPTERFESKTELVLYRIAQELLNNSLKHSEASQISFTFTEDEGEAQLAFHDNGKGFDPQNVKKNVGLLNMASRAQVIGGNFSYRTGPNQGFSAQVSAPVTANATLHG</sequence>
<dbReference type="PROSITE" id="PS50109">
    <property type="entry name" value="HIS_KIN"/>
    <property type="match status" value="1"/>
</dbReference>
<dbReference type="CDD" id="cd16917">
    <property type="entry name" value="HATPase_UhpB-NarQ-NarX-like"/>
    <property type="match status" value="1"/>
</dbReference>
<comment type="caution">
    <text evidence="11">The sequence shown here is derived from an EMBL/GenBank/DDBJ whole genome shotgun (WGS) entry which is preliminary data.</text>
</comment>
<dbReference type="Pfam" id="PF07730">
    <property type="entry name" value="HisKA_3"/>
    <property type="match status" value="1"/>
</dbReference>
<evidence type="ECO:0000313" key="12">
    <source>
        <dbReference type="Proteomes" id="UP000468650"/>
    </source>
</evidence>
<keyword evidence="4" id="KW-0808">Transferase</keyword>
<dbReference type="AlphaFoldDB" id="A0A6N6RG92"/>
<evidence type="ECO:0000256" key="1">
    <source>
        <dbReference type="ARBA" id="ARBA00000085"/>
    </source>
</evidence>
<keyword evidence="9" id="KW-1133">Transmembrane helix</keyword>
<dbReference type="Pfam" id="PF02518">
    <property type="entry name" value="HATPase_c"/>
    <property type="match status" value="1"/>
</dbReference>
<evidence type="ECO:0000256" key="3">
    <source>
        <dbReference type="ARBA" id="ARBA00022553"/>
    </source>
</evidence>
<dbReference type="SUPFAM" id="SSF55874">
    <property type="entry name" value="ATPase domain of HSP90 chaperone/DNA topoisomerase II/histidine kinase"/>
    <property type="match status" value="1"/>
</dbReference>
<evidence type="ECO:0000313" key="11">
    <source>
        <dbReference type="EMBL" id="KAB2810108.1"/>
    </source>
</evidence>
<keyword evidence="3" id="KW-0597">Phosphoprotein</keyword>
<dbReference type="OrthoDB" id="9778366at2"/>
<dbReference type="GO" id="GO:0005524">
    <property type="term" value="F:ATP binding"/>
    <property type="evidence" value="ECO:0007669"/>
    <property type="project" value="UniProtKB-KW"/>
</dbReference>
<name>A0A6N6RG92_9FLAO</name>
<dbReference type="InterPro" id="IPR036890">
    <property type="entry name" value="HATPase_C_sf"/>
</dbReference>
<dbReference type="PANTHER" id="PTHR24421">
    <property type="entry name" value="NITRATE/NITRITE SENSOR PROTEIN NARX-RELATED"/>
    <property type="match status" value="1"/>
</dbReference>
<dbReference type="Proteomes" id="UP000468650">
    <property type="component" value="Unassembled WGS sequence"/>
</dbReference>
<evidence type="ECO:0000259" key="10">
    <source>
        <dbReference type="PROSITE" id="PS50109"/>
    </source>
</evidence>
<gene>
    <name evidence="11" type="ORF">F8C67_07685</name>
</gene>
<feature type="transmembrane region" description="Helical" evidence="9">
    <location>
        <begin position="12"/>
        <end position="33"/>
    </location>
</feature>
<keyword evidence="5" id="KW-0547">Nucleotide-binding</keyword>
<dbReference type="GO" id="GO:0000155">
    <property type="term" value="F:phosphorelay sensor kinase activity"/>
    <property type="evidence" value="ECO:0007669"/>
    <property type="project" value="InterPro"/>
</dbReference>
<keyword evidence="7" id="KW-0067">ATP-binding</keyword>